<gene>
    <name evidence="2" type="ORF">CUN67_27960</name>
</gene>
<reference evidence="2 3" key="1">
    <citation type="submission" date="2017-11" db="EMBL/GenBank/DDBJ databases">
        <title>Genome sequence of Pantoea cypripedii NE1.</title>
        <authorList>
            <person name="Nascimento F.X."/>
        </authorList>
    </citation>
    <scope>NUCLEOTIDE SEQUENCE [LARGE SCALE GENOMIC DNA]</scope>
    <source>
        <strain evidence="2 3">NE1</strain>
        <plasmid evidence="3">pne1b</plasmid>
    </source>
</reference>
<feature type="transmembrane region" description="Helical" evidence="1">
    <location>
        <begin position="398"/>
        <end position="415"/>
    </location>
</feature>
<keyword evidence="2" id="KW-0614">Plasmid</keyword>
<keyword evidence="1" id="KW-0472">Membrane</keyword>
<evidence type="ECO:0000313" key="3">
    <source>
        <dbReference type="Proteomes" id="UP000502005"/>
    </source>
</evidence>
<proteinExistence type="predicted"/>
<name>A0A6B9GGS1_PANCY</name>
<dbReference type="Proteomes" id="UP000502005">
    <property type="component" value="Plasmid pNE1B"/>
</dbReference>
<keyword evidence="1" id="KW-0812">Transmembrane</keyword>
<evidence type="ECO:0000313" key="2">
    <source>
        <dbReference type="EMBL" id="QGY32775.1"/>
    </source>
</evidence>
<feature type="transmembrane region" description="Helical" evidence="1">
    <location>
        <begin position="464"/>
        <end position="488"/>
    </location>
</feature>
<keyword evidence="1" id="KW-1133">Transmembrane helix</keyword>
<protein>
    <submittedName>
        <fullName evidence="2">Uncharacterized protein</fullName>
    </submittedName>
</protein>
<dbReference type="AlphaFoldDB" id="A0A6B9GGS1"/>
<sequence>MGFCMELNDGSLHIEDNITDAVWNDVKSLLLGLDDIALIFTNATVSTEIIDIPDSVSSIQFEDCDFNAPTELSGLKNGRSVIFKNCKQDLLIGNVTIKEIVCNYFEISQEGMSDSPGLLIPDINECIFSSCVCVGKMPAAFKHVSFIDKIRFAKNTKTPKIVAEITASDEEEEHEHLFFYDCIFQDYTEININIHAKISIHLESCLVNSTGEEFYPSITFPASSEIITIKIVKSNLRKLGLSLFMSSIENLSINDSTLGALQLSTIENDEKNAIYGIAITNSIVDELSLRYRDVVHALVLTDTIFNTAPQMFGAKISEGSLFPKRKYFMRRKGEHDASCYRTLRYIMESQRNRDLEGMFFSLEQESLLNTKNKLHRLFSISNMYYLLSDYGTNYRRPLLIFLLSIPLFTIIYSLIRSHTIAVELPIDWKNITNSLIFTLKQTFQPFDNLKNTQEIQKGDLIKTILLSFVAITNTLFSFLLLTLSGLAIRWRFKRG</sequence>
<accession>A0A6B9GGS1</accession>
<organism evidence="2 3">
    <name type="scientific">Pantoea cypripedii</name>
    <name type="common">Pectobacterium cypripedii</name>
    <name type="synonym">Erwinia cypripedii</name>
    <dbReference type="NCBI Taxonomy" id="55209"/>
    <lineage>
        <taxon>Bacteria</taxon>
        <taxon>Pseudomonadati</taxon>
        <taxon>Pseudomonadota</taxon>
        <taxon>Gammaproteobacteria</taxon>
        <taxon>Enterobacterales</taxon>
        <taxon>Erwiniaceae</taxon>
        <taxon>Pantoea</taxon>
    </lineage>
</organism>
<geneLocation type="plasmid" evidence="3">
    <name>pne1b</name>
</geneLocation>
<evidence type="ECO:0000256" key="1">
    <source>
        <dbReference type="SAM" id="Phobius"/>
    </source>
</evidence>
<dbReference type="EMBL" id="CP024770">
    <property type="protein sequence ID" value="QGY32775.1"/>
    <property type="molecule type" value="Genomic_DNA"/>
</dbReference>